<reference evidence="4 5" key="1">
    <citation type="submission" date="2015-12" db="EMBL/GenBank/DDBJ databases">
        <title>Genome comparisons provide insights into the role of secondary metabolites in the pathogenic phase of the Photorhabdus life cycle.</title>
        <authorList>
            <person name="Tobias N.J."/>
            <person name="Mishra B."/>
            <person name="Gupta D.K."/>
            <person name="Thines M."/>
            <person name="Stinear T.P."/>
            <person name="Bode H.B."/>
        </authorList>
    </citation>
    <scope>NUCLEOTIDE SEQUENCE [LARGE SCALE GENOMIC DNA]</scope>
    <source>
        <strain evidence="4 5">PB68.1</strain>
    </source>
</reference>
<accession>A0A1C0U4J2</accession>
<feature type="chain" id="PRO_5008646695" evidence="3">
    <location>
        <begin position="28"/>
        <end position="124"/>
    </location>
</feature>
<dbReference type="Pfam" id="PF13995">
    <property type="entry name" value="YebF"/>
    <property type="match status" value="1"/>
</dbReference>
<gene>
    <name evidence="4" type="primary">cmi</name>
    <name evidence="4" type="ORF">Ppb6_02182</name>
</gene>
<feature type="signal peptide" evidence="3">
    <location>
        <begin position="1"/>
        <end position="27"/>
    </location>
</feature>
<dbReference type="Gene3D" id="3.10.450.300">
    <property type="entry name" value="YebF/Colicin-M immunity protein"/>
    <property type="match status" value="1"/>
</dbReference>
<comment type="caution">
    <text evidence="4">The sequence shown here is derived from an EMBL/GenBank/DDBJ whole genome shotgun (WGS) entry which is preliminary data.</text>
</comment>
<dbReference type="EMBL" id="LOMY01000074">
    <property type="protein sequence ID" value="OCQ52838.1"/>
    <property type="molecule type" value="Genomic_DNA"/>
</dbReference>
<name>A0A1C0U4J2_9GAMM</name>
<dbReference type="PATRIC" id="fig|286156.4.peg.2475"/>
<dbReference type="PROSITE" id="PS51979">
    <property type="entry name" value="YEBF_CMI"/>
    <property type="match status" value="1"/>
</dbReference>
<protein>
    <submittedName>
        <fullName evidence="4">Colicin-M immunity protein</fullName>
    </submittedName>
</protein>
<dbReference type="InterPro" id="IPR038703">
    <property type="entry name" value="YebF/Cmi_sf"/>
</dbReference>
<dbReference type="InterPro" id="IPR025603">
    <property type="entry name" value="YebF/ColM_immunity"/>
</dbReference>
<keyword evidence="5" id="KW-1185">Reference proteome</keyword>
<dbReference type="RefSeq" id="WP_065823226.1">
    <property type="nucleotide sequence ID" value="NZ_CAWMQZ010000074.1"/>
</dbReference>
<dbReference type="AlphaFoldDB" id="A0A1C0U4J2"/>
<dbReference type="STRING" id="286156.Ppb6_02182"/>
<evidence type="ECO:0000313" key="4">
    <source>
        <dbReference type="EMBL" id="OCQ52838.1"/>
    </source>
</evidence>
<organism evidence="4 5">
    <name type="scientific">Photorhabdus australis subsp. thailandensis</name>
    <dbReference type="NCBI Taxonomy" id="2805096"/>
    <lineage>
        <taxon>Bacteria</taxon>
        <taxon>Pseudomonadati</taxon>
        <taxon>Pseudomonadota</taxon>
        <taxon>Gammaproteobacteria</taxon>
        <taxon>Enterobacterales</taxon>
        <taxon>Morganellaceae</taxon>
        <taxon>Photorhabdus</taxon>
    </lineage>
</organism>
<evidence type="ECO:0000313" key="5">
    <source>
        <dbReference type="Proteomes" id="UP000093476"/>
    </source>
</evidence>
<evidence type="ECO:0000256" key="1">
    <source>
        <dbReference type="ARBA" id="ARBA00023157"/>
    </source>
</evidence>
<dbReference type="Proteomes" id="UP000093476">
    <property type="component" value="Unassembled WGS sequence"/>
</dbReference>
<proteinExistence type="predicted"/>
<feature type="disulfide bond" evidence="2">
    <location>
        <begin position="40"/>
        <end position="113"/>
    </location>
</feature>
<dbReference type="NCBIfam" id="NF010224">
    <property type="entry name" value="PRK13680.1"/>
    <property type="match status" value="1"/>
</dbReference>
<dbReference type="NCBIfam" id="NF041240">
    <property type="entry name" value="YebF_not_Cmi"/>
    <property type="match status" value="1"/>
</dbReference>
<sequence length="124" mass="14085" precursor="true">MKACHIINRVGLSSAALLFTISFTVFAVPESKRVDKFISCDNLTKSQIAAQVKRDFLQNRINRWLEDRKQLGTSTPVAWINVENITADKDVLGVPLTVRGSKRDKDYRVIVDCQQNTISYNELK</sequence>
<evidence type="ECO:0000256" key="3">
    <source>
        <dbReference type="SAM" id="SignalP"/>
    </source>
</evidence>
<keyword evidence="3" id="KW-0732">Signal</keyword>
<evidence type="ECO:0000256" key="2">
    <source>
        <dbReference type="PROSITE-ProRule" id="PRU01323"/>
    </source>
</evidence>
<keyword evidence="1 2" id="KW-1015">Disulfide bond</keyword>